<name>D5AXY2_RICPP</name>
<dbReference type="EMBL" id="CP001584">
    <property type="protein sequence ID" value="ADE30271.1"/>
    <property type="molecule type" value="Genomic_DNA"/>
</dbReference>
<dbReference type="Proteomes" id="UP000006931">
    <property type="component" value="Chromosome"/>
</dbReference>
<feature type="domain" description="Glutamine amidotransferase" evidence="1">
    <location>
        <begin position="4"/>
        <end position="107"/>
    </location>
</feature>
<dbReference type="Gene3D" id="3.40.50.880">
    <property type="match status" value="1"/>
</dbReference>
<gene>
    <name evidence="2" type="ordered locus">rpr22_CDS693</name>
</gene>
<keyword evidence="2" id="KW-0315">Glutamine amidotransferase</keyword>
<dbReference type="GeneID" id="57569836"/>
<accession>D5AXY2</accession>
<dbReference type="KEGG" id="rpq:rpr22_CDS693"/>
<evidence type="ECO:0000313" key="3">
    <source>
        <dbReference type="Proteomes" id="UP000006931"/>
    </source>
</evidence>
<organism evidence="2 3">
    <name type="scientific">Rickettsia prowazekii (strain Rp22)</name>
    <dbReference type="NCBI Taxonomy" id="449216"/>
    <lineage>
        <taxon>Bacteria</taxon>
        <taxon>Pseudomonadati</taxon>
        <taxon>Pseudomonadota</taxon>
        <taxon>Alphaproteobacteria</taxon>
        <taxon>Rickettsiales</taxon>
        <taxon>Rickettsiaceae</taxon>
        <taxon>Rickettsieae</taxon>
        <taxon>Rickettsia</taxon>
        <taxon>typhus group</taxon>
    </lineage>
</organism>
<proteinExistence type="predicted"/>
<dbReference type="PATRIC" id="fig|449216.3.peg.729"/>
<dbReference type="SUPFAM" id="SSF52317">
    <property type="entry name" value="Class I glutamine amidotransferase-like"/>
    <property type="match status" value="1"/>
</dbReference>
<evidence type="ECO:0000259" key="1">
    <source>
        <dbReference type="Pfam" id="PF00117"/>
    </source>
</evidence>
<reference evidence="2 3" key="1">
    <citation type="journal article" date="2010" name="Genome Res.">
        <title>Genomic, proteomic, and transcriptomic analysis of virulent and avirulent Rickettsia prowazekii reveals its adaptive mutation capabilities.</title>
        <authorList>
            <person name="Bechah Y."/>
            <person name="El Karkouri K."/>
            <person name="Mediannikov O."/>
            <person name="Leroy Q."/>
            <person name="Pelletier N."/>
            <person name="Robert C."/>
            <person name="Medigue C."/>
            <person name="Mege J.L."/>
            <person name="Raoult D."/>
        </authorList>
    </citation>
    <scope>NUCLEOTIDE SEQUENCE [LARGE SCALE GENOMIC DNA]</scope>
    <source>
        <strain evidence="2 3">Rp22</strain>
    </source>
</reference>
<dbReference type="InterPro" id="IPR017926">
    <property type="entry name" value="GATASE"/>
</dbReference>
<dbReference type="InterPro" id="IPR029062">
    <property type="entry name" value="Class_I_gatase-like"/>
</dbReference>
<dbReference type="HOGENOM" id="CLU_119541_0_0_5"/>
<evidence type="ECO:0000313" key="2">
    <source>
        <dbReference type="EMBL" id="ADE30271.1"/>
    </source>
</evidence>
<protein>
    <submittedName>
        <fullName evidence="2">Glutamine amidotransferase-like protein</fullName>
    </submittedName>
</protein>
<dbReference type="Pfam" id="PF00117">
    <property type="entry name" value="GATase"/>
    <property type="match status" value="1"/>
</dbReference>
<dbReference type="RefSeq" id="WP_014607269.1">
    <property type="nucleotide sequence ID" value="NC_017560.1"/>
</dbReference>
<dbReference type="PROSITE" id="PS51273">
    <property type="entry name" value="GATASE_TYPE_1"/>
    <property type="match status" value="1"/>
</dbReference>
<dbReference type="AlphaFoldDB" id="D5AXY2"/>
<sequence length="197" mass="22763">MWWHQILNTYFGGKIGNNSKDHNLYVNIIPNSELSQIIFGKPSMSIEKEKFWASHKQVVKEIGGTNLINGKHDLFKAVAYTSDDIEAVESQFGVPIMGLQFHPEMSMYSNAFTCSEKGRDKKIYLSFQQSVWSFHNKQVLLAEFKNSKHYSKTQHPTEDITEKLINYENNKYNNNIIDIFNETSVEIIGYSNVEILN</sequence>